<dbReference type="OrthoDB" id="201100at2157"/>
<proteinExistence type="predicted"/>
<dbReference type="InterPro" id="IPR055770">
    <property type="entry name" value="DUF7346"/>
</dbReference>
<accession>A0A256IHB3</accession>
<dbReference type="InterPro" id="IPR036390">
    <property type="entry name" value="WH_DNA-bd_sf"/>
</dbReference>
<dbReference type="RefSeq" id="WP_094532775.1">
    <property type="nucleotide sequence ID" value="NZ_NHPJ01000095.1"/>
</dbReference>
<name>A0A256IHB3_9EURY</name>
<comment type="caution">
    <text evidence="1">The sequence shown here is derived from an EMBL/GenBank/DDBJ whole genome shotgun (WGS) entry which is preliminary data.</text>
</comment>
<dbReference type="AlphaFoldDB" id="A0A256IHB3"/>
<dbReference type="SUPFAM" id="SSF46785">
    <property type="entry name" value="Winged helix' DNA-binding domain"/>
    <property type="match status" value="1"/>
</dbReference>
<dbReference type="Pfam" id="PF24037">
    <property type="entry name" value="DUF7346"/>
    <property type="match status" value="1"/>
</dbReference>
<dbReference type="EMBL" id="NHPJ01000095">
    <property type="protein sequence ID" value="OYR55929.1"/>
    <property type="molecule type" value="Genomic_DNA"/>
</dbReference>
<gene>
    <name evidence="1" type="ORF">DJ70_10450</name>
</gene>
<reference evidence="1 2" key="1">
    <citation type="journal article" date="2014" name="Front. Microbiol.">
        <title>Population and genomic analysis of the genus Halorubrum.</title>
        <authorList>
            <person name="Fullmer M.S."/>
            <person name="Soucy S.M."/>
            <person name="Swithers K.S."/>
            <person name="Makkay A.M."/>
            <person name="Wheeler R."/>
            <person name="Ventosa A."/>
            <person name="Gogarten J.P."/>
            <person name="Papke R.T."/>
        </authorList>
    </citation>
    <scope>NUCLEOTIDE SEQUENCE [LARGE SCALE GENOMIC DNA]</scope>
    <source>
        <strain evidence="1 2">Cb34</strain>
    </source>
</reference>
<evidence type="ECO:0000313" key="1">
    <source>
        <dbReference type="EMBL" id="OYR55929.1"/>
    </source>
</evidence>
<dbReference type="Proteomes" id="UP000216308">
    <property type="component" value="Unassembled WGS sequence"/>
</dbReference>
<protein>
    <submittedName>
        <fullName evidence="1">Uncharacterized protein</fullName>
    </submittedName>
</protein>
<sequence>MRTVRDADGDTYLLVKRSGESSRIRDPETGAERYVENATLEAVEGESPLETASRGVPEPVRRTIRAVHDDRTLGLLVELVDRGPLSVRELVDAYDMCESDLHGRLAEFRVAELIEEVDVDGRRGYAATPVAEAAVRLLRGDDAGGIDVEADDES</sequence>
<keyword evidence="2" id="KW-1185">Reference proteome</keyword>
<organism evidence="1 2">
    <name type="scientific">Halorubrum halodurans</name>
    <dbReference type="NCBI Taxonomy" id="1383851"/>
    <lineage>
        <taxon>Archaea</taxon>
        <taxon>Methanobacteriati</taxon>
        <taxon>Methanobacteriota</taxon>
        <taxon>Stenosarchaea group</taxon>
        <taxon>Halobacteria</taxon>
        <taxon>Halobacteriales</taxon>
        <taxon>Haloferacaceae</taxon>
        <taxon>Halorubrum</taxon>
    </lineage>
</organism>
<evidence type="ECO:0000313" key="2">
    <source>
        <dbReference type="Proteomes" id="UP000216308"/>
    </source>
</evidence>